<organism evidence="2 3">
    <name type="scientific">Lasiosphaeris hirsuta</name>
    <dbReference type="NCBI Taxonomy" id="260670"/>
    <lineage>
        <taxon>Eukaryota</taxon>
        <taxon>Fungi</taxon>
        <taxon>Dikarya</taxon>
        <taxon>Ascomycota</taxon>
        <taxon>Pezizomycotina</taxon>
        <taxon>Sordariomycetes</taxon>
        <taxon>Sordariomycetidae</taxon>
        <taxon>Sordariales</taxon>
        <taxon>Lasiosphaeriaceae</taxon>
        <taxon>Lasiosphaeris</taxon>
    </lineage>
</organism>
<dbReference type="AlphaFoldDB" id="A0AA40DXH5"/>
<keyword evidence="3" id="KW-1185">Reference proteome</keyword>
<feature type="domain" description="CHAT" evidence="1">
    <location>
        <begin position="7"/>
        <end position="92"/>
    </location>
</feature>
<sequence length="118" mass="12558">MPPSKSHIIFAVSPPLNSFPFSALPYKGSSPLVLFKSVSIIPSLTTLTRLQDSLASRKPAPISLSVISKSMTRTDLAEYATLQPHNGAEVEAILPMAAIEGMAIARLFANVGSTARSY</sequence>
<evidence type="ECO:0000313" key="3">
    <source>
        <dbReference type="Proteomes" id="UP001172102"/>
    </source>
</evidence>
<comment type="caution">
    <text evidence="2">The sequence shown here is derived from an EMBL/GenBank/DDBJ whole genome shotgun (WGS) entry which is preliminary data.</text>
</comment>
<protein>
    <recommendedName>
        <fullName evidence="1">CHAT domain-containing protein</fullName>
    </recommendedName>
</protein>
<dbReference type="InterPro" id="IPR024983">
    <property type="entry name" value="CHAT_dom"/>
</dbReference>
<dbReference type="Proteomes" id="UP001172102">
    <property type="component" value="Unassembled WGS sequence"/>
</dbReference>
<evidence type="ECO:0000313" key="2">
    <source>
        <dbReference type="EMBL" id="KAK0719225.1"/>
    </source>
</evidence>
<name>A0AA40DXH5_9PEZI</name>
<accession>A0AA40DXH5</accession>
<evidence type="ECO:0000259" key="1">
    <source>
        <dbReference type="Pfam" id="PF12770"/>
    </source>
</evidence>
<gene>
    <name evidence="2" type="ORF">B0H67DRAFT_642595</name>
</gene>
<dbReference type="EMBL" id="JAUKUA010000003">
    <property type="protein sequence ID" value="KAK0719225.1"/>
    <property type="molecule type" value="Genomic_DNA"/>
</dbReference>
<dbReference type="Pfam" id="PF12770">
    <property type="entry name" value="CHAT"/>
    <property type="match status" value="1"/>
</dbReference>
<proteinExistence type="predicted"/>
<reference evidence="2" key="1">
    <citation type="submission" date="2023-06" db="EMBL/GenBank/DDBJ databases">
        <title>Genome-scale phylogeny and comparative genomics of the fungal order Sordariales.</title>
        <authorList>
            <consortium name="Lawrence Berkeley National Laboratory"/>
            <person name="Hensen N."/>
            <person name="Bonometti L."/>
            <person name="Westerberg I."/>
            <person name="Brannstrom I.O."/>
            <person name="Guillou S."/>
            <person name="Cros-Aarteil S."/>
            <person name="Calhoun S."/>
            <person name="Haridas S."/>
            <person name="Kuo A."/>
            <person name="Mondo S."/>
            <person name="Pangilinan J."/>
            <person name="Riley R."/>
            <person name="Labutti K."/>
            <person name="Andreopoulos B."/>
            <person name="Lipzen A."/>
            <person name="Chen C."/>
            <person name="Yanf M."/>
            <person name="Daum C."/>
            <person name="Ng V."/>
            <person name="Clum A."/>
            <person name="Steindorff A."/>
            <person name="Ohm R."/>
            <person name="Martin F."/>
            <person name="Silar P."/>
            <person name="Natvig D."/>
            <person name="Lalanne C."/>
            <person name="Gautier V."/>
            <person name="Ament-Velasquez S.L."/>
            <person name="Kruys A."/>
            <person name="Hutchinson M.I."/>
            <person name="Powell A.J."/>
            <person name="Barry K."/>
            <person name="Miller A.N."/>
            <person name="Grigoriev I.V."/>
            <person name="Debuchy R."/>
            <person name="Gladieux P."/>
            <person name="Thoren M.H."/>
            <person name="Johannesson H."/>
        </authorList>
    </citation>
    <scope>NUCLEOTIDE SEQUENCE</scope>
    <source>
        <strain evidence="2">SMH4607-1</strain>
    </source>
</reference>